<evidence type="ECO:0008006" key="4">
    <source>
        <dbReference type="Google" id="ProtNLM"/>
    </source>
</evidence>
<accession>A0ABQ9FC56</accession>
<reference evidence="2 3" key="1">
    <citation type="submission" date="2022-12" db="EMBL/GenBank/DDBJ databases">
        <title>Chromosome-level genome of Tegillarca granosa.</title>
        <authorList>
            <person name="Kim J."/>
        </authorList>
    </citation>
    <scope>NUCLEOTIDE SEQUENCE [LARGE SCALE GENOMIC DNA]</scope>
    <source>
        <strain evidence="2">Teg-2019</strain>
        <tissue evidence="2">Adductor muscle</tissue>
    </source>
</reference>
<organism evidence="2 3">
    <name type="scientific">Tegillarca granosa</name>
    <name type="common">Malaysian cockle</name>
    <name type="synonym">Anadara granosa</name>
    <dbReference type="NCBI Taxonomy" id="220873"/>
    <lineage>
        <taxon>Eukaryota</taxon>
        <taxon>Metazoa</taxon>
        <taxon>Spiralia</taxon>
        <taxon>Lophotrochozoa</taxon>
        <taxon>Mollusca</taxon>
        <taxon>Bivalvia</taxon>
        <taxon>Autobranchia</taxon>
        <taxon>Pteriomorphia</taxon>
        <taxon>Arcoida</taxon>
        <taxon>Arcoidea</taxon>
        <taxon>Arcidae</taxon>
        <taxon>Tegillarca</taxon>
    </lineage>
</organism>
<evidence type="ECO:0000256" key="1">
    <source>
        <dbReference type="SAM" id="MobiDB-lite"/>
    </source>
</evidence>
<evidence type="ECO:0000313" key="2">
    <source>
        <dbReference type="EMBL" id="KAJ8314901.1"/>
    </source>
</evidence>
<feature type="compositionally biased region" description="Basic and acidic residues" evidence="1">
    <location>
        <begin position="169"/>
        <end position="180"/>
    </location>
</feature>
<dbReference type="PANTHER" id="PTHR22605:SF16">
    <property type="entry name" value="E3 UBIQUITIN-PROTEIN LIGASE RNF213"/>
    <property type="match status" value="1"/>
</dbReference>
<feature type="region of interest" description="Disordered" evidence="1">
    <location>
        <begin position="169"/>
        <end position="198"/>
    </location>
</feature>
<sequence>MLVAGKAEKGKDEVDRFITILDSVVRLGNVYTKLIAAGCVLFSSWQVKFLCDRKRKVCAFVKFGSDVDAQTLKGRKEHEDSDVSLMVPPLAKFMENCLEKWLDYINEKRNEYYHLNFFTIDQMVILQRELVKVGGQDEPSDRIYSLLSAVKHDCSKTDLISAMKLAENDVNEKDQQRKEEIETEEEVKEDDGKREADGNDVGKFIEELMIAGYSEELAKQALKHVSADNIDEGIVWCMENEMETELASDVISDMDTSYTEPTNEIENEAYTGWTKSPKSISSVRAAILHSLSAGE</sequence>
<proteinExistence type="predicted"/>
<dbReference type="PANTHER" id="PTHR22605">
    <property type="entry name" value="RZ-TYPE DOMAIN-CONTAINING PROTEIN"/>
    <property type="match status" value="1"/>
</dbReference>
<dbReference type="EMBL" id="JARBDR010000337">
    <property type="protein sequence ID" value="KAJ8314901.1"/>
    <property type="molecule type" value="Genomic_DNA"/>
</dbReference>
<name>A0ABQ9FC56_TEGGR</name>
<gene>
    <name evidence="2" type="ORF">KUTeg_007051</name>
</gene>
<dbReference type="InterPro" id="IPR031248">
    <property type="entry name" value="RNF213"/>
</dbReference>
<keyword evidence="3" id="KW-1185">Reference proteome</keyword>
<comment type="caution">
    <text evidence="2">The sequence shown here is derived from an EMBL/GenBank/DDBJ whole genome shotgun (WGS) entry which is preliminary data.</text>
</comment>
<dbReference type="Proteomes" id="UP001217089">
    <property type="component" value="Unassembled WGS sequence"/>
</dbReference>
<evidence type="ECO:0000313" key="3">
    <source>
        <dbReference type="Proteomes" id="UP001217089"/>
    </source>
</evidence>
<protein>
    <recommendedName>
        <fullName evidence="4">UBA domain-containing protein</fullName>
    </recommendedName>
</protein>